<feature type="transmembrane region" description="Helical" evidence="6">
    <location>
        <begin position="464"/>
        <end position="490"/>
    </location>
</feature>
<dbReference type="RefSeq" id="WP_022091506.1">
    <property type="nucleotide sequence ID" value="NZ_CYXT01000013.1"/>
</dbReference>
<keyword evidence="2" id="KW-1003">Cell membrane</keyword>
<evidence type="ECO:0000256" key="1">
    <source>
        <dbReference type="ARBA" id="ARBA00004651"/>
    </source>
</evidence>
<feature type="transmembrane region" description="Helical" evidence="6">
    <location>
        <begin position="342"/>
        <end position="360"/>
    </location>
</feature>
<protein>
    <submittedName>
        <fullName evidence="7">Polysaccharide biosynthesis protein</fullName>
    </submittedName>
</protein>
<comment type="subcellular location">
    <subcellularLocation>
        <location evidence="1">Cell membrane</location>
        <topology evidence="1">Multi-pass membrane protein</topology>
    </subcellularLocation>
</comment>
<keyword evidence="5 6" id="KW-0472">Membrane</keyword>
<keyword evidence="4 6" id="KW-1133">Transmembrane helix</keyword>
<dbReference type="AlphaFoldDB" id="A0A173TBY4"/>
<accession>A0A173TBY4</accession>
<feature type="transmembrane region" description="Helical" evidence="6">
    <location>
        <begin position="12"/>
        <end position="32"/>
    </location>
</feature>
<dbReference type="PANTHER" id="PTHR30250">
    <property type="entry name" value="PST FAMILY PREDICTED COLANIC ACID TRANSPORTER"/>
    <property type="match status" value="1"/>
</dbReference>
<evidence type="ECO:0000313" key="7">
    <source>
        <dbReference type="EMBL" id="CUM98728.1"/>
    </source>
</evidence>
<dbReference type="EMBL" id="CYXT01000013">
    <property type="protein sequence ID" value="CUM98728.1"/>
    <property type="molecule type" value="Genomic_DNA"/>
</dbReference>
<dbReference type="PANTHER" id="PTHR30250:SF26">
    <property type="entry name" value="PSMA PROTEIN"/>
    <property type="match status" value="1"/>
</dbReference>
<sequence>MNIDESRTKKSINNIIGGLMFKLIALIFPFIIKAVMIKKLGVQYLGLNSLFTSILMVLSLSELGVGSALVYSMYKPMAENDEERICALLKVYKKFYRIIGVIISVVGLILLPFLRFLISGTYPKDINIYILYLIYLVNTALSYFLFAYKKSLWEASQKNGIESRLAAATNAGMYIAQILALIFTENYYVYIIFLPLSTLIQNLIRSVMVDRMYPQFECRGELEKGFIKELFVKIKALLGHKIGSTVITAADSIVISSILGLEILAIYGNYYQIINALIGVVSVIYTAVTASIGNSIIVSADERVYSNFETLTFMNSWLVGWFSVCLYCLYQPFMKIWMGEKMLFPNYIVVLFAVYFYSWLVRRIGLTYKDAAGMWEQDFWKPYVGVVVNIVVNIVLCKTIGVAGVLLSTIIVMVFIYFPWETWALFKYLFKRSSKEYLLRMFFYLIVTIIVALVTDYLCKSINIYGILGLVIKMVICSLLPNIMYLIAYFKLPEFQDGKRRVFNIINSKRN</sequence>
<organism evidence="7 8">
    <name type="scientific">Anaerostipes hadrus</name>
    <dbReference type="NCBI Taxonomy" id="649756"/>
    <lineage>
        <taxon>Bacteria</taxon>
        <taxon>Bacillati</taxon>
        <taxon>Bacillota</taxon>
        <taxon>Clostridia</taxon>
        <taxon>Lachnospirales</taxon>
        <taxon>Lachnospiraceae</taxon>
        <taxon>Anaerostipes</taxon>
    </lineage>
</organism>
<feature type="transmembrane region" description="Helical" evidence="6">
    <location>
        <begin position="52"/>
        <end position="74"/>
    </location>
</feature>
<evidence type="ECO:0000256" key="5">
    <source>
        <dbReference type="ARBA" id="ARBA00023136"/>
    </source>
</evidence>
<evidence type="ECO:0000256" key="4">
    <source>
        <dbReference type="ARBA" id="ARBA00022989"/>
    </source>
</evidence>
<reference evidence="7 8" key="1">
    <citation type="submission" date="2015-09" db="EMBL/GenBank/DDBJ databases">
        <authorList>
            <consortium name="Pathogen Informatics"/>
        </authorList>
    </citation>
    <scope>NUCLEOTIDE SEQUENCE [LARGE SCALE GENOMIC DNA]</scope>
    <source>
        <strain evidence="7 8">2789STDY5608868</strain>
    </source>
</reference>
<gene>
    <name evidence="7" type="ORF">ERS852425_01880</name>
</gene>
<evidence type="ECO:0000313" key="8">
    <source>
        <dbReference type="Proteomes" id="UP000095598"/>
    </source>
</evidence>
<feature type="transmembrane region" description="Helical" evidence="6">
    <location>
        <begin position="126"/>
        <end position="148"/>
    </location>
</feature>
<name>A0A173TBY4_ANAHA</name>
<proteinExistence type="predicted"/>
<feature type="transmembrane region" description="Helical" evidence="6">
    <location>
        <begin position="246"/>
        <end position="267"/>
    </location>
</feature>
<keyword evidence="3 6" id="KW-0812">Transmembrane</keyword>
<feature type="transmembrane region" description="Helical" evidence="6">
    <location>
        <begin position="95"/>
        <end position="114"/>
    </location>
</feature>
<feature type="transmembrane region" description="Helical" evidence="6">
    <location>
        <begin position="274"/>
        <end position="298"/>
    </location>
</feature>
<evidence type="ECO:0000256" key="3">
    <source>
        <dbReference type="ARBA" id="ARBA00022692"/>
    </source>
</evidence>
<feature type="transmembrane region" description="Helical" evidence="6">
    <location>
        <begin position="187"/>
        <end position="204"/>
    </location>
</feature>
<dbReference type="Proteomes" id="UP000095598">
    <property type="component" value="Unassembled WGS sequence"/>
</dbReference>
<feature type="transmembrane region" description="Helical" evidence="6">
    <location>
        <begin position="383"/>
        <end position="416"/>
    </location>
</feature>
<feature type="transmembrane region" description="Helical" evidence="6">
    <location>
        <begin position="437"/>
        <end position="458"/>
    </location>
</feature>
<feature type="transmembrane region" description="Helical" evidence="6">
    <location>
        <begin position="310"/>
        <end position="330"/>
    </location>
</feature>
<evidence type="ECO:0000256" key="6">
    <source>
        <dbReference type="SAM" id="Phobius"/>
    </source>
</evidence>
<evidence type="ECO:0000256" key="2">
    <source>
        <dbReference type="ARBA" id="ARBA00022475"/>
    </source>
</evidence>
<dbReference type="GO" id="GO:0005886">
    <property type="term" value="C:plasma membrane"/>
    <property type="evidence" value="ECO:0007669"/>
    <property type="project" value="UniProtKB-SubCell"/>
</dbReference>
<dbReference type="InterPro" id="IPR050833">
    <property type="entry name" value="Poly_Biosynth_Transport"/>
</dbReference>